<sequence length="97" mass="10589">MEAQRLGSARGGSWDRPDRLRSLPPGAGGQAGPGVKRSGPVLAQSCSQQIGWAPLYRGARLRTSQQQIEGETGRPIGMKWAEQDHTVITLLRSRLKR</sequence>
<accession>A0AAV7RVB5</accession>
<evidence type="ECO:0000313" key="3">
    <source>
        <dbReference type="Proteomes" id="UP001066276"/>
    </source>
</evidence>
<organism evidence="2 3">
    <name type="scientific">Pleurodeles waltl</name>
    <name type="common">Iberian ribbed newt</name>
    <dbReference type="NCBI Taxonomy" id="8319"/>
    <lineage>
        <taxon>Eukaryota</taxon>
        <taxon>Metazoa</taxon>
        <taxon>Chordata</taxon>
        <taxon>Craniata</taxon>
        <taxon>Vertebrata</taxon>
        <taxon>Euteleostomi</taxon>
        <taxon>Amphibia</taxon>
        <taxon>Batrachia</taxon>
        <taxon>Caudata</taxon>
        <taxon>Salamandroidea</taxon>
        <taxon>Salamandridae</taxon>
        <taxon>Pleurodelinae</taxon>
        <taxon>Pleurodeles</taxon>
    </lineage>
</organism>
<name>A0AAV7RVB5_PLEWA</name>
<gene>
    <name evidence="2" type="ORF">NDU88_008973</name>
</gene>
<evidence type="ECO:0000256" key="1">
    <source>
        <dbReference type="SAM" id="MobiDB-lite"/>
    </source>
</evidence>
<dbReference type="AlphaFoldDB" id="A0AAV7RVB5"/>
<protein>
    <submittedName>
        <fullName evidence="2">Uncharacterized protein</fullName>
    </submittedName>
</protein>
<evidence type="ECO:0000313" key="2">
    <source>
        <dbReference type="EMBL" id="KAJ1156249.1"/>
    </source>
</evidence>
<comment type="caution">
    <text evidence="2">The sequence shown here is derived from an EMBL/GenBank/DDBJ whole genome shotgun (WGS) entry which is preliminary data.</text>
</comment>
<reference evidence="2" key="1">
    <citation type="journal article" date="2022" name="bioRxiv">
        <title>Sequencing and chromosome-scale assembly of the giantPleurodeles waltlgenome.</title>
        <authorList>
            <person name="Brown T."/>
            <person name="Elewa A."/>
            <person name="Iarovenko S."/>
            <person name="Subramanian E."/>
            <person name="Araus A.J."/>
            <person name="Petzold A."/>
            <person name="Susuki M."/>
            <person name="Suzuki K.-i.T."/>
            <person name="Hayashi T."/>
            <person name="Toyoda A."/>
            <person name="Oliveira C."/>
            <person name="Osipova E."/>
            <person name="Leigh N.D."/>
            <person name="Simon A."/>
            <person name="Yun M.H."/>
        </authorList>
    </citation>
    <scope>NUCLEOTIDE SEQUENCE</scope>
    <source>
        <strain evidence="2">20211129_DDA</strain>
        <tissue evidence="2">Liver</tissue>
    </source>
</reference>
<keyword evidence="3" id="KW-1185">Reference proteome</keyword>
<feature type="region of interest" description="Disordered" evidence="1">
    <location>
        <begin position="1"/>
        <end position="40"/>
    </location>
</feature>
<proteinExistence type="predicted"/>
<dbReference type="Proteomes" id="UP001066276">
    <property type="component" value="Chromosome 5"/>
</dbReference>
<dbReference type="EMBL" id="JANPWB010000009">
    <property type="protein sequence ID" value="KAJ1156249.1"/>
    <property type="molecule type" value="Genomic_DNA"/>
</dbReference>